<protein>
    <recommendedName>
        <fullName evidence="8">Protein kinase domain-containing protein</fullName>
    </recommendedName>
</protein>
<evidence type="ECO:0000256" key="3">
    <source>
        <dbReference type="ARBA" id="ARBA00022692"/>
    </source>
</evidence>
<accession>A0A540ND21</accession>
<evidence type="ECO:0000256" key="4">
    <source>
        <dbReference type="ARBA" id="ARBA00022729"/>
    </source>
</evidence>
<reference evidence="9 10" key="1">
    <citation type="journal article" date="2019" name="G3 (Bethesda)">
        <title>Sequencing of a Wild Apple (Malus baccata) Genome Unravels the Differences Between Cultivated and Wild Apple Species Regarding Disease Resistance and Cold Tolerance.</title>
        <authorList>
            <person name="Chen X."/>
        </authorList>
    </citation>
    <scope>NUCLEOTIDE SEQUENCE [LARGE SCALE GENOMIC DNA]</scope>
    <source>
        <strain evidence="10">cv. Shandingzi</strain>
        <tissue evidence="9">Leaves</tissue>
    </source>
</reference>
<sequence length="184" mass="20612">MLSVNRCTHYYVKRIRNQFKYKLGEGAHGTVFKGKLSSDFFDAVKVLNNSKGNGEEFIHEVGTMSHIHHVNVVRLVGFCADGFIRALVYELLPNGSLQSFISSADTKGCNLFWDKLQDIALGIAKGAEYLYHGCDRRILHFDIKPRTVLLDYNFTPKLSDFGLAKLCSKDQSLVSMTKARGTTG</sequence>
<evidence type="ECO:0000259" key="8">
    <source>
        <dbReference type="PROSITE" id="PS50011"/>
    </source>
</evidence>
<dbReference type="InterPro" id="IPR045874">
    <property type="entry name" value="LRK10/LRL21-25-like"/>
</dbReference>
<keyword evidence="3" id="KW-0812">Transmembrane</keyword>
<keyword evidence="5" id="KW-1133">Transmembrane helix</keyword>
<dbReference type="GO" id="GO:0016020">
    <property type="term" value="C:membrane"/>
    <property type="evidence" value="ECO:0007669"/>
    <property type="project" value="UniProtKB-SubCell"/>
</dbReference>
<dbReference type="Gene3D" id="1.10.510.10">
    <property type="entry name" value="Transferase(Phosphotransferase) domain 1"/>
    <property type="match status" value="1"/>
</dbReference>
<dbReference type="SUPFAM" id="SSF56112">
    <property type="entry name" value="Protein kinase-like (PK-like)"/>
    <property type="match status" value="1"/>
</dbReference>
<dbReference type="STRING" id="106549.A0A540ND21"/>
<dbReference type="GO" id="GO:0004674">
    <property type="term" value="F:protein serine/threonine kinase activity"/>
    <property type="evidence" value="ECO:0007669"/>
    <property type="project" value="UniProtKB-KW"/>
</dbReference>
<keyword evidence="2" id="KW-0808">Transferase</keyword>
<evidence type="ECO:0000256" key="2">
    <source>
        <dbReference type="ARBA" id="ARBA00022527"/>
    </source>
</evidence>
<dbReference type="InterPro" id="IPR001245">
    <property type="entry name" value="Ser-Thr/Tyr_kinase_cat_dom"/>
</dbReference>
<organism evidence="9 10">
    <name type="scientific">Malus baccata</name>
    <name type="common">Siberian crab apple</name>
    <name type="synonym">Pyrus baccata</name>
    <dbReference type="NCBI Taxonomy" id="106549"/>
    <lineage>
        <taxon>Eukaryota</taxon>
        <taxon>Viridiplantae</taxon>
        <taxon>Streptophyta</taxon>
        <taxon>Embryophyta</taxon>
        <taxon>Tracheophyta</taxon>
        <taxon>Spermatophyta</taxon>
        <taxon>Magnoliopsida</taxon>
        <taxon>eudicotyledons</taxon>
        <taxon>Gunneridae</taxon>
        <taxon>Pentapetalae</taxon>
        <taxon>rosids</taxon>
        <taxon>fabids</taxon>
        <taxon>Rosales</taxon>
        <taxon>Rosaceae</taxon>
        <taxon>Amygdaloideae</taxon>
        <taxon>Maleae</taxon>
        <taxon>Malus</taxon>
    </lineage>
</organism>
<keyword evidence="6" id="KW-0472">Membrane</keyword>
<keyword evidence="2" id="KW-0723">Serine/threonine-protein kinase</keyword>
<proteinExistence type="predicted"/>
<dbReference type="PANTHER" id="PTHR27009">
    <property type="entry name" value="RUST RESISTANCE KINASE LR10-RELATED"/>
    <property type="match status" value="1"/>
</dbReference>
<keyword evidence="4" id="KW-0732">Signal</keyword>
<dbReference type="Proteomes" id="UP000315295">
    <property type="component" value="Unassembled WGS sequence"/>
</dbReference>
<keyword evidence="10" id="KW-1185">Reference proteome</keyword>
<dbReference type="AlphaFoldDB" id="A0A540ND21"/>
<dbReference type="Gene3D" id="3.30.200.20">
    <property type="entry name" value="Phosphorylase Kinase, domain 1"/>
    <property type="match status" value="1"/>
</dbReference>
<feature type="domain" description="Protein kinase" evidence="8">
    <location>
        <begin position="17"/>
        <end position="184"/>
    </location>
</feature>
<evidence type="ECO:0000256" key="1">
    <source>
        <dbReference type="ARBA" id="ARBA00004479"/>
    </source>
</evidence>
<evidence type="ECO:0000256" key="7">
    <source>
        <dbReference type="ARBA" id="ARBA00023180"/>
    </source>
</evidence>
<comment type="caution">
    <text evidence="9">The sequence shown here is derived from an EMBL/GenBank/DDBJ whole genome shotgun (WGS) entry which is preliminary data.</text>
</comment>
<dbReference type="EMBL" id="VIEB01000062">
    <property type="protein sequence ID" value="TQE08931.1"/>
    <property type="molecule type" value="Genomic_DNA"/>
</dbReference>
<evidence type="ECO:0000256" key="6">
    <source>
        <dbReference type="ARBA" id="ARBA00023136"/>
    </source>
</evidence>
<evidence type="ECO:0000256" key="5">
    <source>
        <dbReference type="ARBA" id="ARBA00022989"/>
    </source>
</evidence>
<dbReference type="PROSITE" id="PS50011">
    <property type="entry name" value="PROTEIN_KINASE_DOM"/>
    <property type="match status" value="1"/>
</dbReference>
<dbReference type="GO" id="GO:0005524">
    <property type="term" value="F:ATP binding"/>
    <property type="evidence" value="ECO:0007669"/>
    <property type="project" value="InterPro"/>
</dbReference>
<gene>
    <name evidence="9" type="ORF">C1H46_005314</name>
</gene>
<dbReference type="InterPro" id="IPR000719">
    <property type="entry name" value="Prot_kinase_dom"/>
</dbReference>
<comment type="subcellular location">
    <subcellularLocation>
        <location evidence="1">Membrane</location>
        <topology evidence="1">Single-pass type I membrane protein</topology>
    </subcellularLocation>
</comment>
<evidence type="ECO:0000313" key="9">
    <source>
        <dbReference type="EMBL" id="TQE08931.1"/>
    </source>
</evidence>
<dbReference type="InterPro" id="IPR011009">
    <property type="entry name" value="Kinase-like_dom_sf"/>
</dbReference>
<dbReference type="Pfam" id="PF07714">
    <property type="entry name" value="PK_Tyr_Ser-Thr"/>
    <property type="match status" value="1"/>
</dbReference>
<keyword evidence="7" id="KW-0325">Glycoprotein</keyword>
<name>A0A540ND21_MALBA</name>
<evidence type="ECO:0000313" key="10">
    <source>
        <dbReference type="Proteomes" id="UP000315295"/>
    </source>
</evidence>
<keyword evidence="2" id="KW-0418">Kinase</keyword>